<feature type="region of interest" description="Disordered" evidence="1">
    <location>
        <begin position="55"/>
        <end position="74"/>
    </location>
</feature>
<keyword evidence="4" id="KW-1185">Reference proteome</keyword>
<evidence type="ECO:0000256" key="2">
    <source>
        <dbReference type="SAM" id="SignalP"/>
    </source>
</evidence>
<feature type="signal peptide" evidence="2">
    <location>
        <begin position="1"/>
        <end position="20"/>
    </location>
</feature>
<evidence type="ECO:0000256" key="1">
    <source>
        <dbReference type="SAM" id="MobiDB-lite"/>
    </source>
</evidence>
<dbReference type="EMBL" id="CP039865">
    <property type="protein sequence ID" value="QCK85341.1"/>
    <property type="molecule type" value="Genomic_DNA"/>
</dbReference>
<protein>
    <submittedName>
        <fullName evidence="3">Uncharacterized protein</fullName>
    </submittedName>
</protein>
<dbReference type="KEGG" id="paqt:E8L99_05920"/>
<dbReference type="AlphaFoldDB" id="A0A4D7QFC0"/>
<evidence type="ECO:0000313" key="4">
    <source>
        <dbReference type="Proteomes" id="UP000298588"/>
    </source>
</evidence>
<sequence length="74" mass="7778">MKTAALAAALALAALAPAFAEGTEQQFIGTPERVMTQSPREFAAPMTRAVRQMPMARPTAAQAEIDRNAVPPGI</sequence>
<keyword evidence="2" id="KW-0732">Signal</keyword>
<name>A0A4D7QFC0_9HYPH</name>
<organism evidence="3 4">
    <name type="scientific">Phreatobacter aquaticus</name>
    <dbReference type="NCBI Taxonomy" id="2570229"/>
    <lineage>
        <taxon>Bacteria</taxon>
        <taxon>Pseudomonadati</taxon>
        <taxon>Pseudomonadota</taxon>
        <taxon>Alphaproteobacteria</taxon>
        <taxon>Hyphomicrobiales</taxon>
        <taxon>Phreatobacteraceae</taxon>
        <taxon>Phreatobacter</taxon>
    </lineage>
</organism>
<gene>
    <name evidence="3" type="ORF">E8L99_05920</name>
</gene>
<evidence type="ECO:0000313" key="3">
    <source>
        <dbReference type="EMBL" id="QCK85341.1"/>
    </source>
</evidence>
<accession>A0A4D7QFC0</accession>
<feature type="chain" id="PRO_5020218998" evidence="2">
    <location>
        <begin position="21"/>
        <end position="74"/>
    </location>
</feature>
<dbReference type="RefSeq" id="WP_137098675.1">
    <property type="nucleotide sequence ID" value="NZ_CP039865.1"/>
</dbReference>
<reference evidence="3 4" key="1">
    <citation type="submission" date="2019-04" db="EMBL/GenBank/DDBJ databases">
        <title>Phreatobacter aquaticus sp. nov.</title>
        <authorList>
            <person name="Choi A."/>
            <person name="Baek K."/>
        </authorList>
    </citation>
    <scope>NUCLEOTIDE SEQUENCE [LARGE SCALE GENOMIC DNA]</scope>
    <source>
        <strain evidence="3 4">NMCR1094</strain>
    </source>
</reference>
<proteinExistence type="predicted"/>
<dbReference type="Proteomes" id="UP000298588">
    <property type="component" value="Chromosome"/>
</dbReference>